<evidence type="ECO:0000313" key="1">
    <source>
        <dbReference type="EMBL" id="KDR41494.1"/>
    </source>
</evidence>
<dbReference type="AlphaFoldDB" id="A0A069PNM2"/>
<proteinExistence type="predicted"/>
<name>A0A069PNM2_9BURK</name>
<gene>
    <name evidence="1" type="ORF">BG61_17410</name>
</gene>
<keyword evidence="2" id="KW-1185">Reference proteome</keyword>
<comment type="caution">
    <text evidence="1">The sequence shown here is derived from an EMBL/GenBank/DDBJ whole genome shotgun (WGS) entry which is preliminary data.</text>
</comment>
<protein>
    <submittedName>
        <fullName evidence="1">Uncharacterized protein</fullName>
    </submittedName>
</protein>
<dbReference type="Proteomes" id="UP000027466">
    <property type="component" value="Unassembled WGS sequence"/>
</dbReference>
<organism evidence="1 2">
    <name type="scientific">Caballeronia glathei</name>
    <dbReference type="NCBI Taxonomy" id="60547"/>
    <lineage>
        <taxon>Bacteria</taxon>
        <taxon>Pseudomonadati</taxon>
        <taxon>Pseudomonadota</taxon>
        <taxon>Betaproteobacteria</taxon>
        <taxon>Burkholderiales</taxon>
        <taxon>Burkholderiaceae</taxon>
        <taxon>Caballeronia</taxon>
    </lineage>
</organism>
<dbReference type="Gene3D" id="3.20.20.70">
    <property type="entry name" value="Aldolase class I"/>
    <property type="match status" value="1"/>
</dbReference>
<accession>A0A069PNM2</accession>
<reference evidence="1 2" key="1">
    <citation type="submission" date="2014-03" db="EMBL/GenBank/DDBJ databases">
        <title>Draft Genome Sequences of Four Burkholderia Strains.</title>
        <authorList>
            <person name="Liu X.Y."/>
            <person name="Li C.X."/>
            <person name="Xu J.H."/>
        </authorList>
    </citation>
    <scope>NUCLEOTIDE SEQUENCE [LARGE SCALE GENOMIC DNA]</scope>
    <source>
        <strain evidence="1 2">DSM 50014</strain>
    </source>
</reference>
<dbReference type="EMBL" id="JFHC01000027">
    <property type="protein sequence ID" value="KDR41494.1"/>
    <property type="molecule type" value="Genomic_DNA"/>
</dbReference>
<sequence length="70" mass="7712">MTGEHIDTLMGEGSNAASLDHLLGLVERGDFDLVAVGRGMLVDPDWANKVREGRIDQLRNWHPDVLNSLS</sequence>
<dbReference type="RefSeq" id="WP_051672619.1">
    <property type="nucleotide sequence ID" value="NZ_CADFFX010000005.1"/>
</dbReference>
<evidence type="ECO:0000313" key="2">
    <source>
        <dbReference type="Proteomes" id="UP000027466"/>
    </source>
</evidence>
<dbReference type="STRING" id="60547.GCA_000751215_04147"/>
<dbReference type="SUPFAM" id="SSF51395">
    <property type="entry name" value="FMN-linked oxidoreductases"/>
    <property type="match status" value="1"/>
</dbReference>
<dbReference type="InterPro" id="IPR013785">
    <property type="entry name" value="Aldolase_TIM"/>
</dbReference>